<sequence>MERAHEKGPIATRKEAQWQEGRVGPKKKKGGDLGLGQPSPNRIGLTCNHRRVQSTTDSDLIDISSKVCSGLGGSSPEVSNTGSNRERVVTIFM</sequence>
<name>A0A061G8D6_THECC</name>
<evidence type="ECO:0000256" key="1">
    <source>
        <dbReference type="SAM" id="MobiDB-lite"/>
    </source>
</evidence>
<accession>A0A061G8D6</accession>
<evidence type="ECO:0000313" key="2">
    <source>
        <dbReference type="EMBL" id="EOY26125.1"/>
    </source>
</evidence>
<evidence type="ECO:0000313" key="3">
    <source>
        <dbReference type="Proteomes" id="UP000026915"/>
    </source>
</evidence>
<keyword evidence="3" id="KW-1185">Reference proteome</keyword>
<reference evidence="2 3" key="1">
    <citation type="journal article" date="2013" name="Genome Biol.">
        <title>The genome sequence of the most widely cultivated cacao type and its use to identify candidate genes regulating pod color.</title>
        <authorList>
            <person name="Motamayor J.C."/>
            <person name="Mockaitis K."/>
            <person name="Schmutz J."/>
            <person name="Haiminen N."/>
            <person name="Iii D.L."/>
            <person name="Cornejo O."/>
            <person name="Findley S.D."/>
            <person name="Zheng P."/>
            <person name="Utro F."/>
            <person name="Royaert S."/>
            <person name="Saski C."/>
            <person name="Jenkins J."/>
            <person name="Podicheti R."/>
            <person name="Zhao M."/>
            <person name="Scheffler B.E."/>
            <person name="Stack J.C."/>
            <person name="Feltus F.A."/>
            <person name="Mustiga G.M."/>
            <person name="Amores F."/>
            <person name="Phillips W."/>
            <person name="Marelli J.P."/>
            <person name="May G.D."/>
            <person name="Shapiro H."/>
            <person name="Ma J."/>
            <person name="Bustamante C.D."/>
            <person name="Schnell R.J."/>
            <person name="Main D."/>
            <person name="Gilbert D."/>
            <person name="Parida L."/>
            <person name="Kuhn D.N."/>
        </authorList>
    </citation>
    <scope>NUCLEOTIDE SEQUENCE [LARGE SCALE GENOMIC DNA]</scope>
    <source>
        <strain evidence="3">cv. Matina 1-6</strain>
    </source>
</reference>
<feature type="compositionally biased region" description="Basic and acidic residues" evidence="1">
    <location>
        <begin position="1"/>
        <end position="17"/>
    </location>
</feature>
<gene>
    <name evidence="2" type="ORF">TCM_027546</name>
</gene>
<feature type="region of interest" description="Disordered" evidence="1">
    <location>
        <begin position="1"/>
        <end position="45"/>
    </location>
</feature>
<dbReference type="InParanoid" id="A0A061G8D6"/>
<dbReference type="Gramene" id="EOY26125">
    <property type="protein sequence ID" value="EOY26125"/>
    <property type="gene ID" value="TCM_027546"/>
</dbReference>
<dbReference type="AlphaFoldDB" id="A0A061G8D6"/>
<proteinExistence type="predicted"/>
<dbReference type="EMBL" id="CM001884">
    <property type="protein sequence ID" value="EOY26125.1"/>
    <property type="molecule type" value="Genomic_DNA"/>
</dbReference>
<dbReference type="Proteomes" id="UP000026915">
    <property type="component" value="Chromosome 6"/>
</dbReference>
<protein>
    <submittedName>
        <fullName evidence="2">Uncharacterized protein</fullName>
    </submittedName>
</protein>
<organism evidence="2 3">
    <name type="scientific">Theobroma cacao</name>
    <name type="common">Cacao</name>
    <name type="synonym">Cocoa</name>
    <dbReference type="NCBI Taxonomy" id="3641"/>
    <lineage>
        <taxon>Eukaryota</taxon>
        <taxon>Viridiplantae</taxon>
        <taxon>Streptophyta</taxon>
        <taxon>Embryophyta</taxon>
        <taxon>Tracheophyta</taxon>
        <taxon>Spermatophyta</taxon>
        <taxon>Magnoliopsida</taxon>
        <taxon>eudicotyledons</taxon>
        <taxon>Gunneridae</taxon>
        <taxon>Pentapetalae</taxon>
        <taxon>rosids</taxon>
        <taxon>malvids</taxon>
        <taxon>Malvales</taxon>
        <taxon>Malvaceae</taxon>
        <taxon>Byttnerioideae</taxon>
        <taxon>Theobroma</taxon>
    </lineage>
</organism>
<dbReference type="HOGENOM" id="CLU_2403971_0_0_1"/>